<accession>A0A5D6WM43</accession>
<protein>
    <submittedName>
        <fullName evidence="2">M15 family metallopeptidase</fullName>
    </submittedName>
</protein>
<comment type="caution">
    <text evidence="2">The sequence shown here is derived from an EMBL/GenBank/DDBJ whole genome shotgun (WGS) entry which is preliminary data.</text>
</comment>
<dbReference type="SUPFAM" id="SSF55166">
    <property type="entry name" value="Hedgehog/DD-peptidase"/>
    <property type="match status" value="1"/>
</dbReference>
<feature type="domain" description="Peptidase M15C" evidence="1">
    <location>
        <begin position="90"/>
        <end position="118"/>
    </location>
</feature>
<dbReference type="Proteomes" id="UP000322783">
    <property type="component" value="Unassembled WGS sequence"/>
</dbReference>
<organism evidence="2 3">
    <name type="scientific">Selenomonas caprae</name>
    <dbReference type="NCBI Taxonomy" id="2606905"/>
    <lineage>
        <taxon>Bacteria</taxon>
        <taxon>Bacillati</taxon>
        <taxon>Bacillota</taxon>
        <taxon>Negativicutes</taxon>
        <taxon>Selenomonadales</taxon>
        <taxon>Selenomonadaceae</taxon>
        <taxon>Selenomonas</taxon>
    </lineage>
</organism>
<dbReference type="InterPro" id="IPR009045">
    <property type="entry name" value="Zn_M74/Hedgehog-like"/>
</dbReference>
<evidence type="ECO:0000313" key="3">
    <source>
        <dbReference type="Proteomes" id="UP000322783"/>
    </source>
</evidence>
<evidence type="ECO:0000259" key="1">
    <source>
        <dbReference type="Pfam" id="PF13539"/>
    </source>
</evidence>
<dbReference type="InterPro" id="IPR039561">
    <property type="entry name" value="Peptidase_M15C"/>
</dbReference>
<dbReference type="Pfam" id="PF13539">
    <property type="entry name" value="Peptidase_M15_4"/>
    <property type="match status" value="1"/>
</dbReference>
<name>A0A5D6WM43_9FIRM</name>
<dbReference type="Gene3D" id="3.30.1380.10">
    <property type="match status" value="1"/>
</dbReference>
<dbReference type="AlphaFoldDB" id="A0A5D6WM43"/>
<gene>
    <name evidence="2" type="ORF">FZ041_09385</name>
</gene>
<keyword evidence="3" id="KW-1185">Reference proteome</keyword>
<sequence>MDRRGAKCGADESQTAGSTCYVTNKTMNTSKSYERVSRCFCIVRAGIYAGGSEFSRVRGGCEMAVQKYLRASRGNPTRMIVRCHWIDKDSLPYKLFTEHGFTWGGDWSDRKDYQHFELLIALTEILYPDNK</sequence>
<dbReference type="GO" id="GO:0008233">
    <property type="term" value="F:peptidase activity"/>
    <property type="evidence" value="ECO:0007669"/>
    <property type="project" value="InterPro"/>
</dbReference>
<proteinExistence type="predicted"/>
<reference evidence="2 3" key="1">
    <citation type="submission" date="2019-08" db="EMBL/GenBank/DDBJ databases">
        <title>Selenomonas sp. mPRGC5 and Selenomonas sp. mPRGC8 isolated from ruminal fluid of dairy goat (Capra hircus).</title>
        <authorList>
            <person name="Poothong S."/>
            <person name="Nuengjamnong C."/>
            <person name="Tanasupawat S."/>
        </authorList>
    </citation>
    <scope>NUCLEOTIDE SEQUENCE [LARGE SCALE GENOMIC DNA]</scope>
    <source>
        <strain evidence="3">mPRGC8</strain>
    </source>
</reference>
<dbReference type="EMBL" id="VTOZ01000018">
    <property type="protein sequence ID" value="TYZ28139.1"/>
    <property type="molecule type" value="Genomic_DNA"/>
</dbReference>
<evidence type="ECO:0000313" key="2">
    <source>
        <dbReference type="EMBL" id="TYZ28139.1"/>
    </source>
</evidence>